<name>A0A3M7R2D2_BRAPC</name>
<comment type="caution">
    <text evidence="1">The sequence shown here is derived from an EMBL/GenBank/DDBJ whole genome shotgun (WGS) entry which is preliminary data.</text>
</comment>
<accession>A0A3M7R2D2</accession>
<sequence>MLVKYAGCLSIVSRIGSIFWNMSPLFIKLHAQLFVELLVLAVLQLLFRHSGEVELVTFDLSLSELHNDKSLPNFFLLFIMHTKISTIIRTDRAPIIEPSKVCFSSTAYMNELA</sequence>
<dbReference type="Proteomes" id="UP000276133">
    <property type="component" value="Unassembled WGS sequence"/>
</dbReference>
<reference evidence="1 2" key="1">
    <citation type="journal article" date="2018" name="Sci. Rep.">
        <title>Genomic signatures of local adaptation to the degree of environmental predictability in rotifers.</title>
        <authorList>
            <person name="Franch-Gras L."/>
            <person name="Hahn C."/>
            <person name="Garcia-Roger E.M."/>
            <person name="Carmona M.J."/>
            <person name="Serra M."/>
            <person name="Gomez A."/>
        </authorList>
    </citation>
    <scope>NUCLEOTIDE SEQUENCE [LARGE SCALE GENOMIC DNA]</scope>
    <source>
        <strain evidence="1">HYR1</strain>
    </source>
</reference>
<proteinExistence type="predicted"/>
<protein>
    <submittedName>
        <fullName evidence="1">Uncharacterized protein</fullName>
    </submittedName>
</protein>
<evidence type="ECO:0000313" key="2">
    <source>
        <dbReference type="Proteomes" id="UP000276133"/>
    </source>
</evidence>
<evidence type="ECO:0000313" key="1">
    <source>
        <dbReference type="EMBL" id="RNA17743.1"/>
    </source>
</evidence>
<dbReference type="AlphaFoldDB" id="A0A3M7R2D2"/>
<organism evidence="1 2">
    <name type="scientific">Brachionus plicatilis</name>
    <name type="common">Marine rotifer</name>
    <name type="synonym">Brachionus muelleri</name>
    <dbReference type="NCBI Taxonomy" id="10195"/>
    <lineage>
        <taxon>Eukaryota</taxon>
        <taxon>Metazoa</taxon>
        <taxon>Spiralia</taxon>
        <taxon>Gnathifera</taxon>
        <taxon>Rotifera</taxon>
        <taxon>Eurotatoria</taxon>
        <taxon>Monogononta</taxon>
        <taxon>Pseudotrocha</taxon>
        <taxon>Ploima</taxon>
        <taxon>Brachionidae</taxon>
        <taxon>Brachionus</taxon>
    </lineage>
</organism>
<gene>
    <name evidence="1" type="ORF">BpHYR1_042133</name>
</gene>
<dbReference type="EMBL" id="REGN01004385">
    <property type="protein sequence ID" value="RNA17743.1"/>
    <property type="molecule type" value="Genomic_DNA"/>
</dbReference>
<keyword evidence="2" id="KW-1185">Reference proteome</keyword>